<proteinExistence type="inferred from homology"/>
<feature type="compositionally biased region" description="Basic and acidic residues" evidence="6">
    <location>
        <begin position="405"/>
        <end position="438"/>
    </location>
</feature>
<evidence type="ECO:0000313" key="8">
    <source>
        <dbReference type="EMBL" id="KAF2012793.1"/>
    </source>
</evidence>
<organism evidence="8 9">
    <name type="scientific">Aaosphaeria arxii CBS 175.79</name>
    <dbReference type="NCBI Taxonomy" id="1450172"/>
    <lineage>
        <taxon>Eukaryota</taxon>
        <taxon>Fungi</taxon>
        <taxon>Dikarya</taxon>
        <taxon>Ascomycota</taxon>
        <taxon>Pezizomycotina</taxon>
        <taxon>Dothideomycetes</taxon>
        <taxon>Pleosporomycetidae</taxon>
        <taxon>Pleosporales</taxon>
        <taxon>Pleosporales incertae sedis</taxon>
        <taxon>Aaosphaeria</taxon>
    </lineage>
</organism>
<evidence type="ECO:0000256" key="5">
    <source>
        <dbReference type="ARBA" id="ARBA00023002"/>
    </source>
</evidence>
<dbReference type="InterPro" id="IPR045170">
    <property type="entry name" value="MTOX"/>
</dbReference>
<evidence type="ECO:0000256" key="1">
    <source>
        <dbReference type="ARBA" id="ARBA00001974"/>
    </source>
</evidence>
<dbReference type="Pfam" id="PF01266">
    <property type="entry name" value="DAO"/>
    <property type="match status" value="1"/>
</dbReference>
<dbReference type="InterPro" id="IPR036188">
    <property type="entry name" value="FAD/NAD-bd_sf"/>
</dbReference>
<dbReference type="SUPFAM" id="SSF51905">
    <property type="entry name" value="FAD/NAD(P)-binding domain"/>
    <property type="match status" value="1"/>
</dbReference>
<keyword evidence="5" id="KW-0560">Oxidoreductase</keyword>
<accession>A0A6A5XIL2</accession>
<feature type="region of interest" description="Disordered" evidence="6">
    <location>
        <begin position="404"/>
        <end position="438"/>
    </location>
</feature>
<dbReference type="GeneID" id="54286130"/>
<dbReference type="InterPro" id="IPR006076">
    <property type="entry name" value="FAD-dep_OxRdtase"/>
</dbReference>
<keyword evidence="3" id="KW-0285">Flavoprotein</keyword>
<evidence type="ECO:0000256" key="6">
    <source>
        <dbReference type="SAM" id="MobiDB-lite"/>
    </source>
</evidence>
<evidence type="ECO:0000313" key="9">
    <source>
        <dbReference type="Proteomes" id="UP000799778"/>
    </source>
</evidence>
<dbReference type="EMBL" id="ML978072">
    <property type="protein sequence ID" value="KAF2012793.1"/>
    <property type="molecule type" value="Genomic_DNA"/>
</dbReference>
<feature type="domain" description="FAD dependent oxidoreductase" evidence="7">
    <location>
        <begin position="13"/>
        <end position="396"/>
    </location>
</feature>
<gene>
    <name evidence="8" type="ORF">BU24DRAFT_425416</name>
</gene>
<dbReference type="Gene3D" id="3.30.9.10">
    <property type="entry name" value="D-Amino Acid Oxidase, subunit A, domain 2"/>
    <property type="match status" value="1"/>
</dbReference>
<dbReference type="GO" id="GO:0051698">
    <property type="term" value="F:saccharopine oxidase activity"/>
    <property type="evidence" value="ECO:0007669"/>
    <property type="project" value="TreeGrafter"/>
</dbReference>
<dbReference type="OrthoDB" id="2219495at2759"/>
<comment type="cofactor">
    <cofactor evidence="1">
        <name>FAD</name>
        <dbReference type="ChEBI" id="CHEBI:57692"/>
    </cofactor>
</comment>
<dbReference type="AlphaFoldDB" id="A0A6A5XIL2"/>
<dbReference type="GO" id="GO:0008115">
    <property type="term" value="F:sarcosine oxidase activity"/>
    <property type="evidence" value="ECO:0007669"/>
    <property type="project" value="TreeGrafter"/>
</dbReference>
<sequence length="438" mass="48825">MPEPSPPSAPSTLIVGAGILGTSTAYHLSLSHPDPSKITVLDRTPFPPSHAASTDINKIVRADYTSRFYMDLAYEALDAWKTWPVLQNEEGERFFHESGWIMLNNRGNDLAERIRKNFRERGSDVTSDVALDQALRERWDGLLTGTQLEGFDTGYWNPNAGWADASDAVAAMLQDALKRGVRYETGDVDGLVRGAGGVHGVKTKSGRVYEADKILLATGAWTSQLLSPVEDELNIADDDRVEKQVTAAGVCVVHYKLNEAEYARVKDVPVVIYGDRGEILPPPRGSSLLKFTNSDSFTNTIITKTGRKISAPPDHDQSIVSDRLKQETLDEMVSTTLPEFTTRTVDYWRICWDAISPSQDQLLTRHPHPELRNLYLAVGGSFHSWKFLPTIGKYVVNVLNGQSNGEEKDSHWQWKTSAPKERGAHEKVIPKRELRDLD</sequence>
<name>A0A6A5XIL2_9PLEO</name>
<protein>
    <submittedName>
        <fullName evidence="8">FAD/NAD(P)-binding domain-containing protein</fullName>
    </submittedName>
</protein>
<keyword evidence="9" id="KW-1185">Reference proteome</keyword>
<evidence type="ECO:0000259" key="7">
    <source>
        <dbReference type="Pfam" id="PF01266"/>
    </source>
</evidence>
<evidence type="ECO:0000256" key="4">
    <source>
        <dbReference type="ARBA" id="ARBA00022827"/>
    </source>
</evidence>
<dbReference type="Gene3D" id="3.50.50.60">
    <property type="entry name" value="FAD/NAD(P)-binding domain"/>
    <property type="match status" value="1"/>
</dbReference>
<dbReference type="PANTHER" id="PTHR10961">
    <property type="entry name" value="PEROXISOMAL SARCOSINE OXIDASE"/>
    <property type="match status" value="1"/>
</dbReference>
<keyword evidence="4" id="KW-0274">FAD</keyword>
<comment type="similarity">
    <text evidence="2">Belongs to the MSOX/MTOX family.</text>
</comment>
<dbReference type="RefSeq" id="XP_033381132.1">
    <property type="nucleotide sequence ID" value="XM_033528733.1"/>
</dbReference>
<dbReference type="PANTHER" id="PTHR10961:SF37">
    <property type="entry name" value="FAD DEPENDENT OXIDOREDUCTASE DOMAIN-CONTAINING PROTEIN"/>
    <property type="match status" value="1"/>
</dbReference>
<dbReference type="GO" id="GO:0050660">
    <property type="term" value="F:flavin adenine dinucleotide binding"/>
    <property type="evidence" value="ECO:0007669"/>
    <property type="project" value="InterPro"/>
</dbReference>
<reference evidence="8" key="1">
    <citation type="journal article" date="2020" name="Stud. Mycol.">
        <title>101 Dothideomycetes genomes: a test case for predicting lifestyles and emergence of pathogens.</title>
        <authorList>
            <person name="Haridas S."/>
            <person name="Albert R."/>
            <person name="Binder M."/>
            <person name="Bloem J."/>
            <person name="Labutti K."/>
            <person name="Salamov A."/>
            <person name="Andreopoulos B."/>
            <person name="Baker S."/>
            <person name="Barry K."/>
            <person name="Bills G."/>
            <person name="Bluhm B."/>
            <person name="Cannon C."/>
            <person name="Castanera R."/>
            <person name="Culley D."/>
            <person name="Daum C."/>
            <person name="Ezra D."/>
            <person name="Gonzalez J."/>
            <person name="Henrissat B."/>
            <person name="Kuo A."/>
            <person name="Liang C."/>
            <person name="Lipzen A."/>
            <person name="Lutzoni F."/>
            <person name="Magnuson J."/>
            <person name="Mondo S."/>
            <person name="Nolan M."/>
            <person name="Ohm R."/>
            <person name="Pangilinan J."/>
            <person name="Park H.-J."/>
            <person name="Ramirez L."/>
            <person name="Alfaro M."/>
            <person name="Sun H."/>
            <person name="Tritt A."/>
            <person name="Yoshinaga Y."/>
            <person name="Zwiers L.-H."/>
            <person name="Turgeon B."/>
            <person name="Goodwin S."/>
            <person name="Spatafora J."/>
            <person name="Crous P."/>
            <person name="Grigoriev I."/>
        </authorList>
    </citation>
    <scope>NUCLEOTIDE SEQUENCE</scope>
    <source>
        <strain evidence="8">CBS 175.79</strain>
    </source>
</reference>
<evidence type="ECO:0000256" key="3">
    <source>
        <dbReference type="ARBA" id="ARBA00022630"/>
    </source>
</evidence>
<evidence type="ECO:0000256" key="2">
    <source>
        <dbReference type="ARBA" id="ARBA00010989"/>
    </source>
</evidence>
<dbReference type="Proteomes" id="UP000799778">
    <property type="component" value="Unassembled WGS sequence"/>
</dbReference>